<evidence type="ECO:0000256" key="5">
    <source>
        <dbReference type="RuleBase" id="RU004168"/>
    </source>
</evidence>
<proteinExistence type="inferred from homology"/>
<feature type="active site" evidence="4">
    <location>
        <position position="39"/>
    </location>
</feature>
<comment type="catalytic activity">
    <reaction evidence="3 4">
        <text>an acyl phosphate + H2O = a carboxylate + phosphate + H(+)</text>
        <dbReference type="Rhea" id="RHEA:14965"/>
        <dbReference type="ChEBI" id="CHEBI:15377"/>
        <dbReference type="ChEBI" id="CHEBI:15378"/>
        <dbReference type="ChEBI" id="CHEBI:29067"/>
        <dbReference type="ChEBI" id="CHEBI:43474"/>
        <dbReference type="ChEBI" id="CHEBI:59918"/>
        <dbReference type="EC" id="3.6.1.7"/>
    </reaction>
</comment>
<gene>
    <name evidence="8" type="ORF">J3U88_00830</name>
</gene>
<dbReference type="Pfam" id="PF00708">
    <property type="entry name" value="Acylphosphatase"/>
    <property type="match status" value="1"/>
</dbReference>
<dbReference type="InterPro" id="IPR036046">
    <property type="entry name" value="Acylphosphatase-like_dom_sf"/>
</dbReference>
<evidence type="ECO:0000256" key="6">
    <source>
        <dbReference type="SAM" id="MobiDB-lite"/>
    </source>
</evidence>
<evidence type="ECO:0000256" key="1">
    <source>
        <dbReference type="ARBA" id="ARBA00005614"/>
    </source>
</evidence>
<evidence type="ECO:0000313" key="9">
    <source>
        <dbReference type="Proteomes" id="UP000664417"/>
    </source>
</evidence>
<evidence type="ECO:0000259" key="7">
    <source>
        <dbReference type="PROSITE" id="PS51160"/>
    </source>
</evidence>
<dbReference type="RefSeq" id="WP_207856220.1">
    <property type="nucleotide sequence ID" value="NZ_JAFREP010000001.1"/>
</dbReference>
<evidence type="ECO:0000256" key="2">
    <source>
        <dbReference type="ARBA" id="ARBA00012150"/>
    </source>
</evidence>
<dbReference type="AlphaFoldDB" id="A0A8J7Q5H4"/>
<keyword evidence="4" id="KW-0378">Hydrolase</keyword>
<dbReference type="EMBL" id="JAFREP010000001">
    <property type="protein sequence ID" value="MBO1316984.1"/>
    <property type="molecule type" value="Genomic_DNA"/>
</dbReference>
<dbReference type="SUPFAM" id="SSF54975">
    <property type="entry name" value="Acylphosphatase/BLUF domain-like"/>
    <property type="match status" value="1"/>
</dbReference>
<dbReference type="PROSITE" id="PS00150">
    <property type="entry name" value="ACYLPHOSPHATASE_1"/>
    <property type="match status" value="1"/>
</dbReference>
<dbReference type="EC" id="3.6.1.7" evidence="2 4"/>
<name>A0A8J7Q5H4_9BACT</name>
<dbReference type="InterPro" id="IPR001792">
    <property type="entry name" value="Acylphosphatase-like_dom"/>
</dbReference>
<dbReference type="Proteomes" id="UP000664417">
    <property type="component" value="Unassembled WGS sequence"/>
</dbReference>
<evidence type="ECO:0000256" key="4">
    <source>
        <dbReference type="PROSITE-ProRule" id="PRU00520"/>
    </source>
</evidence>
<reference evidence="8" key="1">
    <citation type="submission" date="2021-03" db="EMBL/GenBank/DDBJ databases">
        <authorList>
            <person name="Wang G."/>
        </authorList>
    </citation>
    <scope>NUCLEOTIDE SEQUENCE</scope>
    <source>
        <strain evidence="8">KCTC 12899</strain>
    </source>
</reference>
<comment type="caution">
    <text evidence="8">The sequence shown here is derived from an EMBL/GenBank/DDBJ whole genome shotgun (WGS) entry which is preliminary data.</text>
</comment>
<organism evidence="8 9">
    <name type="scientific">Acanthopleuribacter pedis</name>
    <dbReference type="NCBI Taxonomy" id="442870"/>
    <lineage>
        <taxon>Bacteria</taxon>
        <taxon>Pseudomonadati</taxon>
        <taxon>Acidobacteriota</taxon>
        <taxon>Holophagae</taxon>
        <taxon>Acanthopleuribacterales</taxon>
        <taxon>Acanthopleuribacteraceae</taxon>
        <taxon>Acanthopleuribacter</taxon>
    </lineage>
</organism>
<evidence type="ECO:0000256" key="3">
    <source>
        <dbReference type="ARBA" id="ARBA00047645"/>
    </source>
</evidence>
<dbReference type="PRINTS" id="PR00112">
    <property type="entry name" value="ACYLPHPHTASE"/>
</dbReference>
<dbReference type="InterPro" id="IPR020456">
    <property type="entry name" value="Acylphosphatase"/>
</dbReference>
<dbReference type="PANTHER" id="PTHR47268">
    <property type="entry name" value="ACYLPHOSPHATASE"/>
    <property type="match status" value="1"/>
</dbReference>
<accession>A0A8J7Q5H4</accession>
<comment type="similarity">
    <text evidence="1 5">Belongs to the acylphosphatase family.</text>
</comment>
<feature type="active site" evidence="4">
    <location>
        <position position="21"/>
    </location>
</feature>
<evidence type="ECO:0000313" key="8">
    <source>
        <dbReference type="EMBL" id="MBO1316984.1"/>
    </source>
</evidence>
<feature type="domain" description="Acylphosphatase-like" evidence="7">
    <location>
        <begin position="6"/>
        <end position="93"/>
    </location>
</feature>
<keyword evidence="9" id="KW-1185">Reference proteome</keyword>
<dbReference type="PANTHER" id="PTHR47268:SF4">
    <property type="entry name" value="ACYLPHOSPHATASE"/>
    <property type="match status" value="1"/>
</dbReference>
<dbReference type="InterPro" id="IPR017968">
    <property type="entry name" value="Acylphosphatase_CS"/>
</dbReference>
<sequence>MEEVEGLAFRVHGRVQGVGFRYFTQTTARRLGIRGWVKNEADGTVSGFAVAEVAPLQAFIQALHQGPPYSRVDQVETQTTVEPNPGPEFQVRR</sequence>
<dbReference type="PROSITE" id="PS51160">
    <property type="entry name" value="ACYLPHOSPHATASE_3"/>
    <property type="match status" value="1"/>
</dbReference>
<dbReference type="Gene3D" id="3.30.70.100">
    <property type="match status" value="1"/>
</dbReference>
<protein>
    <recommendedName>
        <fullName evidence="2 4">acylphosphatase</fullName>
        <ecNumber evidence="2 4">3.6.1.7</ecNumber>
    </recommendedName>
</protein>
<dbReference type="GO" id="GO:0003998">
    <property type="term" value="F:acylphosphatase activity"/>
    <property type="evidence" value="ECO:0007669"/>
    <property type="project" value="UniProtKB-EC"/>
</dbReference>
<feature type="region of interest" description="Disordered" evidence="6">
    <location>
        <begin position="74"/>
        <end position="93"/>
    </location>
</feature>